<evidence type="ECO:0000313" key="2">
    <source>
        <dbReference type="EMBL" id="MBR0656098.1"/>
    </source>
</evidence>
<dbReference type="SUPFAM" id="SSF53474">
    <property type="entry name" value="alpha/beta-Hydrolases"/>
    <property type="match status" value="1"/>
</dbReference>
<name>A0AAF1KPK3_9PROT</name>
<evidence type="ECO:0008006" key="4">
    <source>
        <dbReference type="Google" id="ProtNLM"/>
    </source>
</evidence>
<dbReference type="EMBL" id="JAAEDH010000015">
    <property type="protein sequence ID" value="MBR0656098.1"/>
    <property type="molecule type" value="Genomic_DNA"/>
</dbReference>
<dbReference type="RefSeq" id="WP_211874944.1">
    <property type="nucleotide sequence ID" value="NZ_JAAEDH010000015.1"/>
</dbReference>
<evidence type="ECO:0000313" key="3">
    <source>
        <dbReference type="Proteomes" id="UP001196068"/>
    </source>
</evidence>
<dbReference type="AlphaFoldDB" id="A0AAF1KPK3"/>
<proteinExistence type="predicted"/>
<reference evidence="2" key="2">
    <citation type="journal article" date="2021" name="Syst. Appl. Microbiol.">
        <title>Roseomonas hellenica sp. nov., isolated from roots of wild-growing Alkanna tinctoria.</title>
        <authorList>
            <person name="Rat A."/>
            <person name="Naranjo H.D."/>
            <person name="Lebbe L."/>
            <person name="Cnockaert M."/>
            <person name="Krigas N."/>
            <person name="Grigoriadou K."/>
            <person name="Maloupa E."/>
            <person name="Willems A."/>
        </authorList>
    </citation>
    <scope>NUCLEOTIDE SEQUENCE</scope>
    <source>
        <strain evidence="2">LMG 28251</strain>
    </source>
</reference>
<comment type="caution">
    <text evidence="2">The sequence shown here is derived from an EMBL/GenBank/DDBJ whole genome shotgun (WGS) entry which is preliminary data.</text>
</comment>
<sequence>MLVATLVGAEADAHEHERRTSSIAESAEVPADPDGTVEAFTAGSAAGLLSLPPGPADRRLPAVIILHDSLGADGRSAAYIDQLIGAGIAVLDLVEDPLDEAAEVVAALAAHPRIARQPLGVLGFGAGARRAATLRATLAARALLYPGCAALPFAPMPREPVLLVNPSAGLPPDTAPECARLVEGLRGAGADIRTKTYPGAGYAWDYPAYGVEGVFRLPLADGSRRVRVEPRRDLAALSATDVAGFFAASLLAPRR</sequence>
<dbReference type="InterPro" id="IPR029058">
    <property type="entry name" value="AB_hydrolase_fold"/>
</dbReference>
<reference evidence="2" key="1">
    <citation type="submission" date="2020-01" db="EMBL/GenBank/DDBJ databases">
        <authorList>
            <person name="Rat A."/>
        </authorList>
    </citation>
    <scope>NUCLEOTIDE SEQUENCE</scope>
    <source>
        <strain evidence="2">LMG 28251</strain>
    </source>
</reference>
<accession>A0AAF1KPK3</accession>
<keyword evidence="3" id="KW-1185">Reference proteome</keyword>
<dbReference type="Proteomes" id="UP001196068">
    <property type="component" value="Unassembled WGS sequence"/>
</dbReference>
<protein>
    <recommendedName>
        <fullName evidence="4">Dienelactone hydrolase domain-containing protein</fullName>
    </recommendedName>
</protein>
<dbReference type="Gene3D" id="3.40.50.1820">
    <property type="entry name" value="alpha/beta hydrolase"/>
    <property type="match status" value="1"/>
</dbReference>
<feature type="region of interest" description="Disordered" evidence="1">
    <location>
        <begin position="11"/>
        <end position="32"/>
    </location>
</feature>
<evidence type="ECO:0000256" key="1">
    <source>
        <dbReference type="SAM" id="MobiDB-lite"/>
    </source>
</evidence>
<gene>
    <name evidence="2" type="ORF">GXW79_13525</name>
</gene>
<feature type="compositionally biased region" description="Basic and acidic residues" evidence="1">
    <location>
        <begin position="11"/>
        <end position="20"/>
    </location>
</feature>
<organism evidence="2 3">
    <name type="scientific">Plastoroseomonas arctica</name>
    <dbReference type="NCBI Taxonomy" id="1509237"/>
    <lineage>
        <taxon>Bacteria</taxon>
        <taxon>Pseudomonadati</taxon>
        <taxon>Pseudomonadota</taxon>
        <taxon>Alphaproteobacteria</taxon>
        <taxon>Acetobacterales</taxon>
        <taxon>Acetobacteraceae</taxon>
        <taxon>Plastoroseomonas</taxon>
    </lineage>
</organism>